<dbReference type="Pfam" id="PF07714">
    <property type="entry name" value="PK_Tyr_Ser-Thr"/>
    <property type="match status" value="1"/>
</dbReference>
<keyword evidence="9" id="KW-1185">Reference proteome</keyword>
<dbReference type="InterPro" id="IPR000719">
    <property type="entry name" value="Prot_kinase_dom"/>
</dbReference>
<dbReference type="GO" id="GO:0007165">
    <property type="term" value="P:signal transduction"/>
    <property type="evidence" value="ECO:0000318"/>
    <property type="project" value="GO_Central"/>
</dbReference>
<dbReference type="PANTHER" id="PTHR44329:SF277">
    <property type="entry name" value="SERINE_THREONINE-PROTEIN KINASE HT1-LIKE"/>
    <property type="match status" value="1"/>
</dbReference>
<evidence type="ECO:0000256" key="1">
    <source>
        <dbReference type="ARBA" id="ARBA00022679"/>
    </source>
</evidence>
<dbReference type="PROSITE" id="PS50011">
    <property type="entry name" value="PROTEIN_KINASE_DOM"/>
    <property type="match status" value="1"/>
</dbReference>
<protein>
    <recommendedName>
        <fullName evidence="7">Protein kinase domain-containing protein</fullName>
    </recommendedName>
</protein>
<dbReference type="InterPro" id="IPR051681">
    <property type="entry name" value="Ser/Thr_Kinases-Pseudokinases"/>
</dbReference>
<dbReference type="EMBL" id="GL377577">
    <property type="protein sequence ID" value="EFJ29607.1"/>
    <property type="molecule type" value="Genomic_DNA"/>
</dbReference>
<dbReference type="GO" id="GO:0004674">
    <property type="term" value="F:protein serine/threonine kinase activity"/>
    <property type="evidence" value="ECO:0000318"/>
    <property type="project" value="GO_Central"/>
</dbReference>
<dbReference type="InterPro" id="IPR011009">
    <property type="entry name" value="Kinase-like_dom_sf"/>
</dbReference>
<evidence type="ECO:0000313" key="9">
    <source>
        <dbReference type="Proteomes" id="UP000001514"/>
    </source>
</evidence>
<dbReference type="eggNOG" id="KOG0192">
    <property type="taxonomic scope" value="Eukaryota"/>
</dbReference>
<feature type="domain" description="Protein kinase" evidence="7">
    <location>
        <begin position="27"/>
        <end position="289"/>
    </location>
</feature>
<evidence type="ECO:0000259" key="7">
    <source>
        <dbReference type="PROSITE" id="PS50011"/>
    </source>
</evidence>
<keyword evidence="4" id="KW-0067">ATP-binding</keyword>
<gene>
    <name evidence="8" type="ORF">SELMODRAFT_63609</name>
</gene>
<dbReference type="PROSITE" id="PS00108">
    <property type="entry name" value="PROTEIN_KINASE_ST"/>
    <property type="match status" value="1"/>
</dbReference>
<dbReference type="FunCoup" id="D8RE64">
    <property type="interactions" value="2374"/>
</dbReference>
<evidence type="ECO:0000256" key="2">
    <source>
        <dbReference type="ARBA" id="ARBA00022741"/>
    </source>
</evidence>
<dbReference type="OrthoDB" id="4062651at2759"/>
<dbReference type="Gene3D" id="1.10.510.10">
    <property type="entry name" value="Transferase(Phosphotransferase) domain 1"/>
    <property type="match status" value="1"/>
</dbReference>
<dbReference type="HOGENOM" id="CLU_000288_7_35_1"/>
<comment type="catalytic activity">
    <reaction evidence="6">
        <text>L-seryl-[protein] + ATP = O-phospho-L-seryl-[protein] + ADP + H(+)</text>
        <dbReference type="Rhea" id="RHEA:17989"/>
        <dbReference type="Rhea" id="RHEA-COMP:9863"/>
        <dbReference type="Rhea" id="RHEA-COMP:11604"/>
        <dbReference type="ChEBI" id="CHEBI:15378"/>
        <dbReference type="ChEBI" id="CHEBI:29999"/>
        <dbReference type="ChEBI" id="CHEBI:30616"/>
        <dbReference type="ChEBI" id="CHEBI:83421"/>
        <dbReference type="ChEBI" id="CHEBI:456216"/>
        <dbReference type="EC" id="2.7.11.1"/>
    </reaction>
</comment>
<dbReference type="PANTHER" id="PTHR44329">
    <property type="entry name" value="SERINE/THREONINE-PROTEIN KINASE TNNI3K-RELATED"/>
    <property type="match status" value="1"/>
</dbReference>
<keyword evidence="1" id="KW-0808">Transferase</keyword>
<feature type="non-terminal residue" evidence="8">
    <location>
        <position position="294"/>
    </location>
</feature>
<evidence type="ECO:0000256" key="6">
    <source>
        <dbReference type="ARBA" id="ARBA00048679"/>
    </source>
</evidence>
<comment type="catalytic activity">
    <reaction evidence="5">
        <text>L-threonyl-[protein] + ATP = O-phospho-L-threonyl-[protein] + ADP + H(+)</text>
        <dbReference type="Rhea" id="RHEA:46608"/>
        <dbReference type="Rhea" id="RHEA-COMP:11060"/>
        <dbReference type="Rhea" id="RHEA-COMP:11605"/>
        <dbReference type="ChEBI" id="CHEBI:15378"/>
        <dbReference type="ChEBI" id="CHEBI:30013"/>
        <dbReference type="ChEBI" id="CHEBI:30616"/>
        <dbReference type="ChEBI" id="CHEBI:61977"/>
        <dbReference type="ChEBI" id="CHEBI:456216"/>
        <dbReference type="EC" id="2.7.11.1"/>
    </reaction>
</comment>
<dbReference type="PRINTS" id="PR00109">
    <property type="entry name" value="TYRKINASE"/>
</dbReference>
<feature type="non-terminal residue" evidence="8">
    <location>
        <position position="1"/>
    </location>
</feature>
<dbReference type="SMART" id="SM00220">
    <property type="entry name" value="S_TKc"/>
    <property type="match status" value="1"/>
</dbReference>
<dbReference type="CDD" id="cd13999">
    <property type="entry name" value="STKc_MAP3K-like"/>
    <property type="match status" value="1"/>
</dbReference>
<dbReference type="OMA" id="MCATENS"/>
<dbReference type="InterPro" id="IPR001245">
    <property type="entry name" value="Ser-Thr/Tyr_kinase_cat_dom"/>
</dbReference>
<dbReference type="GO" id="GO:0005524">
    <property type="term" value="F:ATP binding"/>
    <property type="evidence" value="ECO:0007669"/>
    <property type="project" value="UniProtKB-KW"/>
</dbReference>
<dbReference type="SUPFAM" id="SSF56112">
    <property type="entry name" value="Protein kinase-like (PK-like)"/>
    <property type="match status" value="1"/>
</dbReference>
<dbReference type="Gramene" id="EFJ29607">
    <property type="protein sequence ID" value="EFJ29607"/>
    <property type="gene ID" value="SELMODRAFT_63609"/>
</dbReference>
<sequence>WSRYLEPRGDEQAVEAAEEWMIDLSKLLLGPRFASGAHSRLYHGIYQGKAVAVKVTRHPQGCESATIGTTTLDKLFAREVSLLSRLRHPNVVQLVGAWKRPPVCCVVTEYLAGGSLKDFLRSNGGAALPLRMVVDMALDIARGIRYLHSQGVVHRDLKSANLILDDEFNVKITDFGVAALESECGDSVTSDVGTFRWMAPELVNGKAHSRKVDAYSFAIVLWELLTRQTPFQDMTPVQAAFAVVNKNARPEVPRDCPSVLSQLMQRCWSLDPHARPDFEQLVETLEQFQLSMER</sequence>
<dbReference type="AlphaFoldDB" id="D8RE64"/>
<dbReference type="KEGG" id="smo:SELMODRAFT_63609"/>
<dbReference type="InterPro" id="IPR008271">
    <property type="entry name" value="Ser/Thr_kinase_AS"/>
</dbReference>
<evidence type="ECO:0000256" key="3">
    <source>
        <dbReference type="ARBA" id="ARBA00022777"/>
    </source>
</evidence>
<dbReference type="InParanoid" id="D8RE64"/>
<evidence type="ECO:0000313" key="8">
    <source>
        <dbReference type="EMBL" id="EFJ29607.1"/>
    </source>
</evidence>
<evidence type="ECO:0000256" key="4">
    <source>
        <dbReference type="ARBA" id="ARBA00022840"/>
    </source>
</evidence>
<organism evidence="9">
    <name type="scientific">Selaginella moellendorffii</name>
    <name type="common">Spikemoss</name>
    <dbReference type="NCBI Taxonomy" id="88036"/>
    <lineage>
        <taxon>Eukaryota</taxon>
        <taxon>Viridiplantae</taxon>
        <taxon>Streptophyta</taxon>
        <taxon>Embryophyta</taxon>
        <taxon>Tracheophyta</taxon>
        <taxon>Lycopodiopsida</taxon>
        <taxon>Selaginellales</taxon>
        <taxon>Selaginellaceae</taxon>
        <taxon>Selaginella</taxon>
    </lineage>
</organism>
<keyword evidence="3" id="KW-0418">Kinase</keyword>
<proteinExistence type="predicted"/>
<evidence type="ECO:0000256" key="5">
    <source>
        <dbReference type="ARBA" id="ARBA00047899"/>
    </source>
</evidence>
<dbReference type="PIRSF" id="PIRSF000654">
    <property type="entry name" value="Integrin-linked_kinase"/>
    <property type="match status" value="1"/>
</dbReference>
<dbReference type="Gene3D" id="3.30.200.20">
    <property type="entry name" value="Phosphorylase Kinase, domain 1"/>
    <property type="match status" value="1"/>
</dbReference>
<name>D8RE64_SELML</name>
<dbReference type="Proteomes" id="UP000001514">
    <property type="component" value="Unassembled WGS sequence"/>
</dbReference>
<dbReference type="FunFam" id="3.30.200.20:FF:000034">
    <property type="entry name" value="Kinase suppressor of Ras 1"/>
    <property type="match status" value="1"/>
</dbReference>
<keyword evidence="2" id="KW-0547">Nucleotide-binding</keyword>
<dbReference type="STRING" id="88036.D8RE64"/>
<accession>D8RE64</accession>
<reference evidence="8 9" key="1">
    <citation type="journal article" date="2011" name="Science">
        <title>The Selaginella genome identifies genetic changes associated with the evolution of vascular plants.</title>
        <authorList>
            <person name="Banks J.A."/>
            <person name="Nishiyama T."/>
            <person name="Hasebe M."/>
            <person name="Bowman J.L."/>
            <person name="Gribskov M."/>
            <person name="dePamphilis C."/>
            <person name="Albert V.A."/>
            <person name="Aono N."/>
            <person name="Aoyama T."/>
            <person name="Ambrose B.A."/>
            <person name="Ashton N.W."/>
            <person name="Axtell M.J."/>
            <person name="Barker E."/>
            <person name="Barker M.S."/>
            <person name="Bennetzen J.L."/>
            <person name="Bonawitz N.D."/>
            <person name="Chapple C."/>
            <person name="Cheng C."/>
            <person name="Correa L.G."/>
            <person name="Dacre M."/>
            <person name="DeBarry J."/>
            <person name="Dreyer I."/>
            <person name="Elias M."/>
            <person name="Engstrom E.M."/>
            <person name="Estelle M."/>
            <person name="Feng L."/>
            <person name="Finet C."/>
            <person name="Floyd S.K."/>
            <person name="Frommer W.B."/>
            <person name="Fujita T."/>
            <person name="Gramzow L."/>
            <person name="Gutensohn M."/>
            <person name="Harholt J."/>
            <person name="Hattori M."/>
            <person name="Heyl A."/>
            <person name="Hirai T."/>
            <person name="Hiwatashi Y."/>
            <person name="Ishikawa M."/>
            <person name="Iwata M."/>
            <person name="Karol K.G."/>
            <person name="Koehler B."/>
            <person name="Kolukisaoglu U."/>
            <person name="Kubo M."/>
            <person name="Kurata T."/>
            <person name="Lalonde S."/>
            <person name="Li K."/>
            <person name="Li Y."/>
            <person name="Litt A."/>
            <person name="Lyons E."/>
            <person name="Manning G."/>
            <person name="Maruyama T."/>
            <person name="Michael T.P."/>
            <person name="Mikami K."/>
            <person name="Miyazaki S."/>
            <person name="Morinaga S."/>
            <person name="Murata T."/>
            <person name="Mueller-Roeber B."/>
            <person name="Nelson D.R."/>
            <person name="Obara M."/>
            <person name="Oguri Y."/>
            <person name="Olmstead R.G."/>
            <person name="Onodera N."/>
            <person name="Petersen B.L."/>
            <person name="Pils B."/>
            <person name="Prigge M."/>
            <person name="Rensing S.A."/>
            <person name="Riano-Pachon D.M."/>
            <person name="Roberts A.W."/>
            <person name="Sato Y."/>
            <person name="Scheller H.V."/>
            <person name="Schulz B."/>
            <person name="Schulz C."/>
            <person name="Shakirov E.V."/>
            <person name="Shibagaki N."/>
            <person name="Shinohara N."/>
            <person name="Shippen D.E."/>
            <person name="Soerensen I."/>
            <person name="Sotooka R."/>
            <person name="Sugimoto N."/>
            <person name="Sugita M."/>
            <person name="Sumikawa N."/>
            <person name="Tanurdzic M."/>
            <person name="Theissen G."/>
            <person name="Ulvskov P."/>
            <person name="Wakazuki S."/>
            <person name="Weng J.K."/>
            <person name="Willats W.W."/>
            <person name="Wipf D."/>
            <person name="Wolf P.G."/>
            <person name="Yang L."/>
            <person name="Zimmer A.D."/>
            <person name="Zhu Q."/>
            <person name="Mitros T."/>
            <person name="Hellsten U."/>
            <person name="Loque D."/>
            <person name="Otillar R."/>
            <person name="Salamov A."/>
            <person name="Schmutz J."/>
            <person name="Shapiro H."/>
            <person name="Lindquist E."/>
            <person name="Lucas S."/>
            <person name="Rokhsar D."/>
            <person name="Grigoriev I.V."/>
        </authorList>
    </citation>
    <scope>NUCLEOTIDE SEQUENCE [LARGE SCALE GENOMIC DNA]</scope>
</reference>